<feature type="compositionally biased region" description="Low complexity" evidence="1">
    <location>
        <begin position="1"/>
        <end position="10"/>
    </location>
</feature>
<reference evidence="2 3" key="1">
    <citation type="submission" date="2023-02" db="EMBL/GenBank/DDBJ databases">
        <title>LHISI_Scaffold_Assembly.</title>
        <authorList>
            <person name="Stuart O.P."/>
            <person name="Cleave R."/>
            <person name="Magrath M.J.L."/>
            <person name="Mikheyev A.S."/>
        </authorList>
    </citation>
    <scope>NUCLEOTIDE SEQUENCE [LARGE SCALE GENOMIC DNA]</scope>
    <source>
        <strain evidence="2">Daus_M_001</strain>
        <tissue evidence="2">Leg muscle</tissue>
    </source>
</reference>
<comment type="caution">
    <text evidence="2">The sequence shown here is derived from an EMBL/GenBank/DDBJ whole genome shotgun (WGS) entry which is preliminary data.</text>
</comment>
<evidence type="ECO:0000313" key="3">
    <source>
        <dbReference type="Proteomes" id="UP001159363"/>
    </source>
</evidence>
<evidence type="ECO:0000313" key="2">
    <source>
        <dbReference type="EMBL" id="KAJ8884618.1"/>
    </source>
</evidence>
<accession>A0ABQ9HL07</accession>
<sequence>MQLPRRLGLPLPSPPSMQHLPRWPRRRPQSAPSQPEIRLTQYERKVLLRRLFDSLLVGIGEDSGELHREPVTRSVEWLGAGLEELEKSVTSGEGQCKQTEICTESFLAVLALVYESTVIQIDWPGSCIVTLQLSRSTVNYVPEETSLMVIAPIAGSSEAFDVHYIRTLVDNISTAIAARIESFSWILATHSLDITYSGDESPVGRPSNRCAAHAMAEVGSKQHSRACVLYASPTSTSRSERHARGAFDLASCMVNYPALCHATCRLPTRILMVLLKHFVLLPNAATIRVVKNLMLVNKVTLLVHSLKYNVKICNMFYVPAGYTCKQTLKMYTNMWDIANCHLQSIPLKKCHCGQQKSEHLYFDNPNLTVVALYQLFQSYVLENRGKKLMMAYKTYFQFFHNRCNFSFSRPKSDVCDSRIFDYAQNFPFPKMNCTLQFYKCLLWMYVFNVNIHNDYSSYLYTFMDSMAKKNPNTVASFVKKEIARIP</sequence>
<name>A0ABQ9HL07_9NEOP</name>
<feature type="region of interest" description="Disordered" evidence="1">
    <location>
        <begin position="1"/>
        <end position="35"/>
    </location>
</feature>
<organism evidence="2 3">
    <name type="scientific">Dryococelus australis</name>
    <dbReference type="NCBI Taxonomy" id="614101"/>
    <lineage>
        <taxon>Eukaryota</taxon>
        <taxon>Metazoa</taxon>
        <taxon>Ecdysozoa</taxon>
        <taxon>Arthropoda</taxon>
        <taxon>Hexapoda</taxon>
        <taxon>Insecta</taxon>
        <taxon>Pterygota</taxon>
        <taxon>Neoptera</taxon>
        <taxon>Polyneoptera</taxon>
        <taxon>Phasmatodea</taxon>
        <taxon>Verophasmatodea</taxon>
        <taxon>Anareolatae</taxon>
        <taxon>Phasmatidae</taxon>
        <taxon>Eurycanthinae</taxon>
        <taxon>Dryococelus</taxon>
    </lineage>
</organism>
<dbReference type="EMBL" id="JARBHB010000005">
    <property type="protein sequence ID" value="KAJ8884618.1"/>
    <property type="molecule type" value="Genomic_DNA"/>
</dbReference>
<protein>
    <submittedName>
        <fullName evidence="2">Uncharacterized protein</fullName>
    </submittedName>
</protein>
<keyword evidence="3" id="KW-1185">Reference proteome</keyword>
<proteinExistence type="predicted"/>
<gene>
    <name evidence="2" type="ORF">PR048_016475</name>
</gene>
<evidence type="ECO:0000256" key="1">
    <source>
        <dbReference type="SAM" id="MobiDB-lite"/>
    </source>
</evidence>
<dbReference type="Proteomes" id="UP001159363">
    <property type="component" value="Chromosome 4"/>
</dbReference>